<proteinExistence type="predicted"/>
<accession>A0A150WI64</accession>
<dbReference type="Proteomes" id="UP000075320">
    <property type="component" value="Unassembled WGS sequence"/>
</dbReference>
<evidence type="ECO:0000259" key="1">
    <source>
        <dbReference type="PROSITE" id="PS51340"/>
    </source>
</evidence>
<dbReference type="GO" id="GO:0030151">
    <property type="term" value="F:molybdenum ion binding"/>
    <property type="evidence" value="ECO:0007669"/>
    <property type="project" value="InterPro"/>
</dbReference>
<protein>
    <recommendedName>
        <fullName evidence="1">MOSC domain-containing protein</fullName>
    </recommendedName>
</protein>
<sequence>MKVQELHIYPIKSARGQKVKNFEMTEQGPVGDRQWMLIDDKGSFLSQRGFPKMATIETFYEPEALTVGLGKMFFKISTKNNFQRKATVQVWNDSFEAALEPDLYSQGIAQYLGTSCRLVRYAPYSQRRVRSNDEGNWSPEVRFADGRPLLLTSQKSLEDLNSRLSVPVPMNRFRPNIVVDGAKAYEEDQWKKIKIGSVILSQPKASIRCVIINIDQTTGESRGPDPLKTLASYRRIERGVSFGVLWIPENTGIISENDAVEVLE</sequence>
<reference evidence="2 3" key="1">
    <citation type="submission" date="2016-03" db="EMBL/GenBank/DDBJ databases">
        <authorList>
            <person name="Ploux O."/>
        </authorList>
    </citation>
    <scope>NUCLEOTIDE SEQUENCE [LARGE SCALE GENOMIC DNA]</scope>
    <source>
        <strain evidence="2 3">R0</strain>
    </source>
</reference>
<dbReference type="EMBL" id="LUKE01000004">
    <property type="protein sequence ID" value="KYG63237.1"/>
    <property type="molecule type" value="Genomic_DNA"/>
</dbReference>
<evidence type="ECO:0000313" key="2">
    <source>
        <dbReference type="EMBL" id="KYG63237.1"/>
    </source>
</evidence>
<organism evidence="2 3">
    <name type="scientific">Bdellovibrio bacteriovorus</name>
    <dbReference type="NCBI Taxonomy" id="959"/>
    <lineage>
        <taxon>Bacteria</taxon>
        <taxon>Pseudomonadati</taxon>
        <taxon>Bdellovibrionota</taxon>
        <taxon>Bdellovibrionia</taxon>
        <taxon>Bdellovibrionales</taxon>
        <taxon>Pseudobdellovibrionaceae</taxon>
        <taxon>Bdellovibrio</taxon>
    </lineage>
</organism>
<keyword evidence="3" id="KW-1185">Reference proteome</keyword>
<dbReference type="PANTHER" id="PTHR14237">
    <property type="entry name" value="MOLYBDOPTERIN COFACTOR SULFURASE MOSC"/>
    <property type="match status" value="1"/>
</dbReference>
<feature type="domain" description="MOSC" evidence="1">
    <location>
        <begin position="116"/>
        <end position="263"/>
    </location>
</feature>
<dbReference type="GO" id="GO:0030170">
    <property type="term" value="F:pyridoxal phosphate binding"/>
    <property type="evidence" value="ECO:0007669"/>
    <property type="project" value="InterPro"/>
</dbReference>
<dbReference type="SUPFAM" id="SSF50800">
    <property type="entry name" value="PK beta-barrel domain-like"/>
    <property type="match status" value="1"/>
</dbReference>
<dbReference type="Pfam" id="PF03473">
    <property type="entry name" value="MOSC"/>
    <property type="match status" value="1"/>
</dbReference>
<dbReference type="InterPro" id="IPR005303">
    <property type="entry name" value="MOCOS_middle"/>
</dbReference>
<comment type="caution">
    <text evidence="2">The sequence shown here is derived from an EMBL/GenBank/DDBJ whole genome shotgun (WGS) entry which is preliminary data.</text>
</comment>
<dbReference type="GO" id="GO:0003824">
    <property type="term" value="F:catalytic activity"/>
    <property type="evidence" value="ECO:0007669"/>
    <property type="project" value="InterPro"/>
</dbReference>
<evidence type="ECO:0000313" key="3">
    <source>
        <dbReference type="Proteomes" id="UP000075320"/>
    </source>
</evidence>
<dbReference type="OrthoDB" id="5291700at2"/>
<dbReference type="AlphaFoldDB" id="A0A150WI64"/>
<dbReference type="Pfam" id="PF03476">
    <property type="entry name" value="MOSC_N"/>
    <property type="match status" value="1"/>
</dbReference>
<dbReference type="SUPFAM" id="SSF141673">
    <property type="entry name" value="MOSC N-terminal domain-like"/>
    <property type="match status" value="1"/>
</dbReference>
<dbReference type="InterPro" id="IPR011037">
    <property type="entry name" value="Pyrv_Knase-like_insert_dom_sf"/>
</dbReference>
<name>A0A150WI64_BDEBC</name>
<gene>
    <name evidence="2" type="ORF">AZI86_15670</name>
</gene>
<dbReference type="PANTHER" id="PTHR14237:SF19">
    <property type="entry name" value="MITOCHONDRIAL AMIDOXIME REDUCING COMPONENT 1"/>
    <property type="match status" value="1"/>
</dbReference>
<dbReference type="InterPro" id="IPR005302">
    <property type="entry name" value="MoCF_Sase_C"/>
</dbReference>
<dbReference type="PROSITE" id="PS51340">
    <property type="entry name" value="MOSC"/>
    <property type="match status" value="1"/>
</dbReference>